<proteinExistence type="inferred from homology"/>
<evidence type="ECO:0000256" key="2">
    <source>
        <dbReference type="ARBA" id="ARBA00022574"/>
    </source>
</evidence>
<reference evidence="6 7" key="1">
    <citation type="journal article" date="2009" name="Science">
        <title>Green evolution and dynamic adaptations revealed by genomes of the marine picoeukaryotes Micromonas.</title>
        <authorList>
            <person name="Worden A.Z."/>
            <person name="Lee J.H."/>
            <person name="Mock T."/>
            <person name="Rouze P."/>
            <person name="Simmons M.P."/>
            <person name="Aerts A.L."/>
            <person name="Allen A.E."/>
            <person name="Cuvelier M.L."/>
            <person name="Derelle E."/>
            <person name="Everett M.V."/>
            <person name="Foulon E."/>
            <person name="Grimwood J."/>
            <person name="Gundlach H."/>
            <person name="Henrissat B."/>
            <person name="Napoli C."/>
            <person name="McDonald S.M."/>
            <person name="Parker M.S."/>
            <person name="Rombauts S."/>
            <person name="Salamov A."/>
            <person name="Von Dassow P."/>
            <person name="Badger J.H."/>
            <person name="Coutinho P.M."/>
            <person name="Demir E."/>
            <person name="Dubchak I."/>
            <person name="Gentemann C."/>
            <person name="Eikrem W."/>
            <person name="Gready J.E."/>
            <person name="John U."/>
            <person name="Lanier W."/>
            <person name="Lindquist E.A."/>
            <person name="Lucas S."/>
            <person name="Mayer K.F."/>
            <person name="Moreau H."/>
            <person name="Not F."/>
            <person name="Otillar R."/>
            <person name="Panaud O."/>
            <person name="Pangilinan J."/>
            <person name="Paulsen I."/>
            <person name="Piegu B."/>
            <person name="Poliakov A."/>
            <person name="Robbens S."/>
            <person name="Schmutz J."/>
            <person name="Toulza E."/>
            <person name="Wyss T."/>
            <person name="Zelensky A."/>
            <person name="Zhou K."/>
            <person name="Armbrust E.V."/>
            <person name="Bhattacharya D."/>
            <person name="Goodenough U.W."/>
            <person name="Van de Peer Y."/>
            <person name="Grigoriev I.V."/>
        </authorList>
    </citation>
    <scope>NUCLEOTIDE SEQUENCE [LARGE SCALE GENOMIC DNA]</scope>
    <source>
        <strain evidence="7">RCC299 / NOUM17</strain>
    </source>
</reference>
<evidence type="ECO:0000256" key="4">
    <source>
        <dbReference type="PROSITE-ProRule" id="PRU00221"/>
    </source>
</evidence>
<name>C1E3M2_MICCC</name>
<comment type="similarity">
    <text evidence="1">Belongs to the WD repeat WDR55 family.</text>
</comment>
<dbReference type="AlphaFoldDB" id="C1E3M2"/>
<dbReference type="PROSITE" id="PS50082">
    <property type="entry name" value="WD_REPEATS_2"/>
    <property type="match status" value="3"/>
</dbReference>
<dbReference type="SMART" id="SM00320">
    <property type="entry name" value="WD40"/>
    <property type="match status" value="6"/>
</dbReference>
<evidence type="ECO:0000256" key="1">
    <source>
        <dbReference type="ARBA" id="ARBA00007625"/>
    </source>
</evidence>
<feature type="repeat" description="WD" evidence="4">
    <location>
        <begin position="55"/>
        <end position="96"/>
    </location>
</feature>
<feature type="compositionally biased region" description="Acidic residues" evidence="5">
    <location>
        <begin position="331"/>
        <end position="344"/>
    </location>
</feature>
<sequence>MSSDGGELCSARCAEQPFDVAFHPGNNGIFVSGLITGAVEVWENKGERVRKLKTIDAHTESVRTLGFVNDGALLLTGSSDRSILALDTATGKPLAKLEHAHKSAVNRLKVLDQNLVATGDDDGVVKVWDTRQQTACGSFVPFVDFVSDIAHVPPDDAVAAGANGPSGSLVVTSGDGTIAHLNMANWKELGQSDNQEDELLSCVVMKNGRKAVAGSQTGILNIFNYGQWEDISDRFPGHPSSIDAMVKVDEETLLTGSSDGIVRIIGILPNKMLGLVGEHGEMPIERMALSGDNQFLATASHDRTIKLWDVGYLWERDLRAEAANFDGVGGELDEDSDSDSDSEEGGGGKRKRKQKQKRKKGGKIQDSNAAREAVKKAAAKKFFDGL</sequence>
<dbReference type="KEGG" id="mis:MICPUN_57732"/>
<dbReference type="PROSITE" id="PS00678">
    <property type="entry name" value="WD_REPEATS_1"/>
    <property type="match status" value="2"/>
</dbReference>
<dbReference type="PANTHER" id="PTHR44019">
    <property type="entry name" value="WD REPEAT-CONTAINING PROTEIN 55"/>
    <property type="match status" value="1"/>
</dbReference>
<dbReference type="PRINTS" id="PR00320">
    <property type="entry name" value="GPROTEINBRPT"/>
</dbReference>
<dbReference type="InParanoid" id="C1E3M2"/>
<dbReference type="SUPFAM" id="SSF50978">
    <property type="entry name" value="WD40 repeat-like"/>
    <property type="match status" value="1"/>
</dbReference>
<dbReference type="InterPro" id="IPR015943">
    <property type="entry name" value="WD40/YVTN_repeat-like_dom_sf"/>
</dbReference>
<dbReference type="InterPro" id="IPR036322">
    <property type="entry name" value="WD40_repeat_dom_sf"/>
</dbReference>
<protein>
    <submittedName>
        <fullName evidence="6">Uncharacterized protein</fullName>
    </submittedName>
</protein>
<feature type="repeat" description="WD" evidence="4">
    <location>
        <begin position="98"/>
        <end position="138"/>
    </location>
</feature>
<evidence type="ECO:0000313" key="6">
    <source>
        <dbReference type="EMBL" id="ACO62576.1"/>
    </source>
</evidence>
<dbReference type="InterPro" id="IPR001680">
    <property type="entry name" value="WD40_rpt"/>
</dbReference>
<feature type="region of interest" description="Disordered" evidence="5">
    <location>
        <begin position="327"/>
        <end position="372"/>
    </location>
</feature>
<evidence type="ECO:0000256" key="5">
    <source>
        <dbReference type="SAM" id="MobiDB-lite"/>
    </source>
</evidence>
<keyword evidence="2 4" id="KW-0853">WD repeat</keyword>
<dbReference type="OMA" id="GIIKHWD"/>
<evidence type="ECO:0000256" key="3">
    <source>
        <dbReference type="ARBA" id="ARBA00022737"/>
    </source>
</evidence>
<dbReference type="Pfam" id="PF24796">
    <property type="entry name" value="WDR55"/>
    <property type="match status" value="1"/>
</dbReference>
<dbReference type="GeneID" id="8242604"/>
<dbReference type="STRING" id="296587.C1E3M2"/>
<feature type="repeat" description="WD" evidence="4">
    <location>
        <begin position="284"/>
        <end position="310"/>
    </location>
</feature>
<dbReference type="FunCoup" id="C1E3M2">
    <property type="interactions" value="1545"/>
</dbReference>
<dbReference type="PANTHER" id="PTHR44019:SF20">
    <property type="entry name" value="WD REPEAT-CONTAINING PROTEIN 55"/>
    <property type="match status" value="1"/>
</dbReference>
<evidence type="ECO:0000313" key="7">
    <source>
        <dbReference type="Proteomes" id="UP000002009"/>
    </source>
</evidence>
<dbReference type="InterPro" id="IPR020472">
    <property type="entry name" value="WD40_PAC1"/>
</dbReference>
<keyword evidence="7" id="KW-1185">Reference proteome</keyword>
<organism evidence="6 7">
    <name type="scientific">Micromonas commoda (strain RCC299 / NOUM17 / CCMP2709)</name>
    <name type="common">Picoplanktonic green alga</name>
    <dbReference type="NCBI Taxonomy" id="296587"/>
    <lineage>
        <taxon>Eukaryota</taxon>
        <taxon>Viridiplantae</taxon>
        <taxon>Chlorophyta</taxon>
        <taxon>Mamiellophyceae</taxon>
        <taxon>Mamiellales</taxon>
        <taxon>Mamiellaceae</taxon>
        <taxon>Micromonas</taxon>
    </lineage>
</organism>
<accession>C1E3M2</accession>
<dbReference type="Gene3D" id="2.130.10.10">
    <property type="entry name" value="YVTN repeat-like/Quinoprotein amine dehydrogenase"/>
    <property type="match status" value="2"/>
</dbReference>
<dbReference type="eggNOG" id="KOG2444">
    <property type="taxonomic scope" value="Eukaryota"/>
</dbReference>
<dbReference type="OrthoDB" id="2288928at2759"/>
<dbReference type="Proteomes" id="UP000002009">
    <property type="component" value="Chromosome 4"/>
</dbReference>
<keyword evidence="3" id="KW-0677">Repeat</keyword>
<dbReference type="InterPro" id="IPR050505">
    <property type="entry name" value="WDR55/POC1"/>
</dbReference>
<dbReference type="InterPro" id="IPR019775">
    <property type="entry name" value="WD40_repeat_CS"/>
</dbReference>
<feature type="compositionally biased region" description="Basic residues" evidence="5">
    <location>
        <begin position="348"/>
        <end position="362"/>
    </location>
</feature>
<gene>
    <name evidence="6" type="ORF">MICPUN_57732</name>
</gene>
<dbReference type="EMBL" id="CP001325">
    <property type="protein sequence ID" value="ACO62576.1"/>
    <property type="molecule type" value="Genomic_DNA"/>
</dbReference>
<dbReference type="RefSeq" id="XP_002501318.1">
    <property type="nucleotide sequence ID" value="XM_002501272.1"/>
</dbReference>